<dbReference type="PANTHER" id="PTHR32060:SF30">
    <property type="entry name" value="CARBOXY-TERMINAL PROCESSING PROTEASE CTPA"/>
    <property type="match status" value="1"/>
</dbReference>
<evidence type="ECO:0000256" key="1">
    <source>
        <dbReference type="ARBA" id="ARBA00009179"/>
    </source>
</evidence>
<dbReference type="Gene3D" id="3.30.750.44">
    <property type="match status" value="1"/>
</dbReference>
<dbReference type="AlphaFoldDB" id="A0A8E6B3Z4"/>
<dbReference type="RefSeq" id="WP_213495970.1">
    <property type="nucleotide sequence ID" value="NZ_CP074694.1"/>
</dbReference>
<dbReference type="InterPro" id="IPR029045">
    <property type="entry name" value="ClpP/crotonase-like_dom_sf"/>
</dbReference>
<evidence type="ECO:0000313" key="8">
    <source>
        <dbReference type="Proteomes" id="UP000676194"/>
    </source>
</evidence>
<dbReference type="InterPro" id="IPR004447">
    <property type="entry name" value="Peptidase_S41A"/>
</dbReference>
<evidence type="ECO:0000259" key="6">
    <source>
        <dbReference type="PROSITE" id="PS50106"/>
    </source>
</evidence>
<dbReference type="EMBL" id="CP074694">
    <property type="protein sequence ID" value="QVL31755.1"/>
    <property type="molecule type" value="Genomic_DNA"/>
</dbReference>
<evidence type="ECO:0000256" key="2">
    <source>
        <dbReference type="ARBA" id="ARBA00022670"/>
    </source>
</evidence>
<dbReference type="Proteomes" id="UP000676194">
    <property type="component" value="Chromosome"/>
</dbReference>
<name>A0A8E6B3Z4_9BACT</name>
<dbReference type="Gene3D" id="2.30.42.10">
    <property type="match status" value="1"/>
</dbReference>
<dbReference type="CDD" id="cd07560">
    <property type="entry name" value="Peptidase_S41_CPP"/>
    <property type="match status" value="1"/>
</dbReference>
<keyword evidence="3 5" id="KW-0378">Hydrolase</keyword>
<organism evidence="7 8">
    <name type="scientific">Telmatocola sphagniphila</name>
    <dbReference type="NCBI Taxonomy" id="1123043"/>
    <lineage>
        <taxon>Bacteria</taxon>
        <taxon>Pseudomonadati</taxon>
        <taxon>Planctomycetota</taxon>
        <taxon>Planctomycetia</taxon>
        <taxon>Gemmatales</taxon>
        <taxon>Gemmataceae</taxon>
    </lineage>
</organism>
<evidence type="ECO:0000256" key="4">
    <source>
        <dbReference type="ARBA" id="ARBA00022825"/>
    </source>
</evidence>
<dbReference type="SMART" id="SM00228">
    <property type="entry name" value="PDZ"/>
    <property type="match status" value="1"/>
</dbReference>
<accession>A0A8E6B3Z4</accession>
<evidence type="ECO:0000256" key="5">
    <source>
        <dbReference type="RuleBase" id="RU004404"/>
    </source>
</evidence>
<dbReference type="GO" id="GO:0030288">
    <property type="term" value="C:outer membrane-bounded periplasmic space"/>
    <property type="evidence" value="ECO:0007669"/>
    <property type="project" value="TreeGrafter"/>
</dbReference>
<dbReference type="CDD" id="cd06782">
    <property type="entry name" value="cpPDZ_CPP-like"/>
    <property type="match status" value="1"/>
</dbReference>
<dbReference type="FunFam" id="2.30.42.10:FF:000063">
    <property type="entry name" value="Peptidase, S41 family"/>
    <property type="match status" value="1"/>
</dbReference>
<dbReference type="SUPFAM" id="SSF50156">
    <property type="entry name" value="PDZ domain-like"/>
    <property type="match status" value="1"/>
</dbReference>
<dbReference type="Pfam" id="PF03572">
    <property type="entry name" value="Peptidase_S41"/>
    <property type="match status" value="1"/>
</dbReference>
<dbReference type="PROSITE" id="PS50106">
    <property type="entry name" value="PDZ"/>
    <property type="match status" value="1"/>
</dbReference>
<dbReference type="GO" id="GO:0008236">
    <property type="term" value="F:serine-type peptidase activity"/>
    <property type="evidence" value="ECO:0007669"/>
    <property type="project" value="UniProtKB-KW"/>
</dbReference>
<feature type="domain" description="PDZ" evidence="6">
    <location>
        <begin position="86"/>
        <end position="156"/>
    </location>
</feature>
<dbReference type="SUPFAM" id="SSF52096">
    <property type="entry name" value="ClpP/crotonase"/>
    <property type="match status" value="1"/>
</dbReference>
<keyword evidence="2 5" id="KW-0645">Protease</keyword>
<protein>
    <submittedName>
        <fullName evidence="7">S41 family peptidase</fullName>
    </submittedName>
</protein>
<dbReference type="GO" id="GO:0004175">
    <property type="term" value="F:endopeptidase activity"/>
    <property type="evidence" value="ECO:0007669"/>
    <property type="project" value="TreeGrafter"/>
</dbReference>
<evidence type="ECO:0000313" key="7">
    <source>
        <dbReference type="EMBL" id="QVL31755.1"/>
    </source>
</evidence>
<comment type="similarity">
    <text evidence="1 5">Belongs to the peptidase S41A family.</text>
</comment>
<evidence type="ECO:0000256" key="3">
    <source>
        <dbReference type="ARBA" id="ARBA00022801"/>
    </source>
</evidence>
<dbReference type="KEGG" id="tsph:KIH39_23415"/>
<sequence length="456" mass="50237">MTRSNLAWLICVPLLVLSGLAISYSAPPRTKDYELVRTFVDVLARVDQNYVRKLDDAAKQKLVEDMINGGLEKLDRYSTYFGADELAQFNHTTEGNFVGIGITMGYEPNSGRLMVQSPIFGTPAYDAGVLPGDLLLKIEDTSTEKMNFQEAAKLIQGEAGTKVRITILHEGAKAPQELTIPRARIDVPSVTGFQRKKENPGEWEWFADPAQKIAYIHISGFNETTTDELKKAVEKVQAEQARALILDLRDNPGGLLRCAVEVSDMFLMSGKIVSTKDRNGNGPTYEAKASGTLFEPAESHPLVILQSNFSASASEIVAAALQDNGRAIIVGERSYGKGSVQKLIDLGTAPATALKLTVESYWRPSGKNIHRDQNMKDTDEWGVKPNPGFEVELKDTDRLAAIRLRRQREAVGAKMPAENEKSLEDKVLNKALEHLKKTLTGMKPVPFQDVNPGIKL</sequence>
<proteinExistence type="inferred from homology"/>
<dbReference type="SMART" id="SM00245">
    <property type="entry name" value="TSPc"/>
    <property type="match status" value="1"/>
</dbReference>
<keyword evidence="4 5" id="KW-0720">Serine protease</keyword>
<gene>
    <name evidence="7" type="ORF">KIH39_23415</name>
</gene>
<dbReference type="GO" id="GO:0006508">
    <property type="term" value="P:proteolysis"/>
    <property type="evidence" value="ECO:0007669"/>
    <property type="project" value="UniProtKB-KW"/>
</dbReference>
<dbReference type="NCBIfam" id="TIGR00225">
    <property type="entry name" value="prc"/>
    <property type="match status" value="1"/>
</dbReference>
<dbReference type="InterPro" id="IPR036034">
    <property type="entry name" value="PDZ_sf"/>
</dbReference>
<dbReference type="PANTHER" id="PTHR32060">
    <property type="entry name" value="TAIL-SPECIFIC PROTEASE"/>
    <property type="match status" value="1"/>
</dbReference>
<dbReference type="InterPro" id="IPR001478">
    <property type="entry name" value="PDZ"/>
</dbReference>
<reference evidence="7" key="1">
    <citation type="submission" date="2021-05" db="EMBL/GenBank/DDBJ databases">
        <title>Complete genome sequence of the cellulolytic planctomycete Telmatocola sphagniphila SP2T and characterization of the first cellulase from planctomycetes.</title>
        <authorList>
            <person name="Rakitin A.L."/>
            <person name="Beletsky A.V."/>
            <person name="Naumoff D.G."/>
            <person name="Kulichevskaya I.S."/>
            <person name="Mardanov A.V."/>
            <person name="Ravin N.V."/>
            <person name="Dedysh S.N."/>
        </authorList>
    </citation>
    <scope>NUCLEOTIDE SEQUENCE</scope>
    <source>
        <strain evidence="7">SP2T</strain>
    </source>
</reference>
<dbReference type="InterPro" id="IPR005151">
    <property type="entry name" value="Tail-specific_protease"/>
</dbReference>
<dbReference type="Gene3D" id="3.90.226.10">
    <property type="entry name" value="2-enoyl-CoA Hydratase, Chain A, domain 1"/>
    <property type="match status" value="1"/>
</dbReference>
<dbReference type="GO" id="GO:0007165">
    <property type="term" value="P:signal transduction"/>
    <property type="evidence" value="ECO:0007669"/>
    <property type="project" value="TreeGrafter"/>
</dbReference>
<dbReference type="InterPro" id="IPR041489">
    <property type="entry name" value="PDZ_6"/>
</dbReference>
<dbReference type="Pfam" id="PF17820">
    <property type="entry name" value="PDZ_6"/>
    <property type="match status" value="1"/>
</dbReference>
<keyword evidence="8" id="KW-1185">Reference proteome</keyword>